<dbReference type="PANTHER" id="PTHR47988">
    <property type="entry name" value="SOMATIC EMBRYOGENESIS RECEPTOR KINASE 1"/>
    <property type="match status" value="1"/>
</dbReference>
<reference evidence="8" key="2">
    <citation type="submission" date="2025-08" db="UniProtKB">
        <authorList>
            <consortium name="RefSeq"/>
        </authorList>
    </citation>
    <scope>IDENTIFICATION</scope>
</reference>
<dbReference type="RefSeq" id="XP_008222350.1">
    <property type="nucleotide sequence ID" value="XM_008224128.2"/>
</dbReference>
<evidence type="ECO:0000256" key="3">
    <source>
        <dbReference type="ARBA" id="ARBA00022737"/>
    </source>
</evidence>
<keyword evidence="2 4" id="KW-0732">Signal</keyword>
<evidence type="ECO:0000256" key="2">
    <source>
        <dbReference type="ARBA" id="ARBA00022729"/>
    </source>
</evidence>
<protein>
    <submittedName>
        <fullName evidence="8">Somatic embryogenesis receptor kinase 1-like</fullName>
    </submittedName>
</protein>
<reference evidence="7" key="1">
    <citation type="journal article" date="2012" name="Nat. Commun.">
        <title>The genome of Prunus mume.</title>
        <authorList>
            <person name="Zhang Q."/>
            <person name="Chen W."/>
            <person name="Sun L."/>
            <person name="Zhao F."/>
            <person name="Huang B."/>
            <person name="Yang W."/>
            <person name="Tao Y."/>
            <person name="Wang J."/>
            <person name="Yuan Z."/>
            <person name="Fan G."/>
            <person name="Xing Z."/>
            <person name="Han C."/>
            <person name="Pan H."/>
            <person name="Zhong X."/>
            <person name="Shi W."/>
            <person name="Liang X."/>
            <person name="Du D."/>
            <person name="Sun F."/>
            <person name="Xu Z."/>
            <person name="Hao R."/>
            <person name="Lv T."/>
            <person name="Lv Y."/>
            <person name="Zheng Z."/>
            <person name="Sun M."/>
            <person name="Luo L."/>
            <person name="Cai M."/>
            <person name="Gao Y."/>
            <person name="Wang J."/>
            <person name="Yin Y."/>
            <person name="Xu X."/>
            <person name="Cheng T."/>
            <person name="Wang J."/>
        </authorList>
    </citation>
    <scope>NUCLEOTIDE SEQUENCE [LARGE SCALE GENOMIC DNA]</scope>
</reference>
<dbReference type="SUPFAM" id="SSF52058">
    <property type="entry name" value="L domain-like"/>
    <property type="match status" value="1"/>
</dbReference>
<dbReference type="GeneID" id="103322233"/>
<dbReference type="Gene3D" id="3.80.10.10">
    <property type="entry name" value="Ribonuclease Inhibitor"/>
    <property type="match status" value="1"/>
</dbReference>
<evidence type="ECO:0000256" key="1">
    <source>
        <dbReference type="ARBA" id="ARBA00022614"/>
    </source>
</evidence>
<keyword evidence="1" id="KW-0433">Leucine-rich repeat</keyword>
<feature type="domain" description="Leucine-rich repeat-containing N-terminal plant-type" evidence="5">
    <location>
        <begin position="22"/>
        <end position="62"/>
    </location>
</feature>
<accession>A0ABM0NBN7</accession>
<dbReference type="Pfam" id="PF08263">
    <property type="entry name" value="LRRNT_2"/>
    <property type="match status" value="1"/>
</dbReference>
<gene>
    <name evidence="8" type="primary">LOC103322233</name>
</gene>
<evidence type="ECO:0000313" key="8">
    <source>
        <dbReference type="RefSeq" id="XP_008222350.1"/>
    </source>
</evidence>
<organism evidence="7 8">
    <name type="scientific">Prunus mume</name>
    <name type="common">Japanese apricot</name>
    <name type="synonym">Armeniaca mume</name>
    <dbReference type="NCBI Taxonomy" id="102107"/>
    <lineage>
        <taxon>Eukaryota</taxon>
        <taxon>Viridiplantae</taxon>
        <taxon>Streptophyta</taxon>
        <taxon>Embryophyta</taxon>
        <taxon>Tracheophyta</taxon>
        <taxon>Spermatophyta</taxon>
        <taxon>Magnoliopsida</taxon>
        <taxon>eudicotyledons</taxon>
        <taxon>Gunneridae</taxon>
        <taxon>Pentapetalae</taxon>
        <taxon>rosids</taxon>
        <taxon>fabids</taxon>
        <taxon>Rosales</taxon>
        <taxon>Rosaceae</taxon>
        <taxon>Amygdaloideae</taxon>
        <taxon>Amygdaleae</taxon>
        <taxon>Prunus</taxon>
    </lineage>
</organism>
<evidence type="ECO:0000256" key="4">
    <source>
        <dbReference type="SAM" id="SignalP"/>
    </source>
</evidence>
<evidence type="ECO:0000259" key="5">
    <source>
        <dbReference type="Pfam" id="PF08263"/>
    </source>
</evidence>
<name>A0ABM0NBN7_PRUMU</name>
<proteinExistence type="predicted"/>
<evidence type="ECO:0000259" key="6">
    <source>
        <dbReference type="Pfam" id="PF23598"/>
    </source>
</evidence>
<feature type="chain" id="PRO_5047082042" evidence="4">
    <location>
        <begin position="19"/>
        <end position="223"/>
    </location>
</feature>
<feature type="signal peptide" evidence="4">
    <location>
        <begin position="1"/>
        <end position="18"/>
    </location>
</feature>
<dbReference type="InterPro" id="IPR013210">
    <property type="entry name" value="LRR_N_plant-typ"/>
</dbReference>
<dbReference type="InterPro" id="IPR055414">
    <property type="entry name" value="LRR_R13L4/SHOC2-like"/>
</dbReference>
<dbReference type="Proteomes" id="UP000694861">
    <property type="component" value="Linkage group LG2"/>
</dbReference>
<keyword evidence="3" id="KW-0677">Repeat</keyword>
<dbReference type="InterPro" id="IPR032675">
    <property type="entry name" value="LRR_dom_sf"/>
</dbReference>
<feature type="domain" description="Disease resistance R13L4/SHOC-2-like LRR" evidence="6">
    <location>
        <begin position="70"/>
        <end position="196"/>
    </location>
</feature>
<keyword evidence="7" id="KW-1185">Reference proteome</keyword>
<sequence>MGCRVLLGFLLAAAAVIASVDSNSEGDILNAWKTQLTDPNNVLQSWDPTLINPCTYFHVTCNSENSVTRLDLGNASLSGPLIPELGNLTNLQYLEVFGNRLFGSIPNEIGNLRNLVSLDLYKNNFTGRIPKSFGHLHFLRFLRVFSNSLTGRIPPNFGNLTSLEILDLNSNRLTGPLPFVVLELVRFGQLKHLNVSDNLLAGTVHRTNSTRFRFTTIIQDPQA</sequence>
<dbReference type="Pfam" id="PF23598">
    <property type="entry name" value="LRR_14"/>
    <property type="match status" value="1"/>
</dbReference>
<evidence type="ECO:0000313" key="7">
    <source>
        <dbReference type="Proteomes" id="UP000694861"/>
    </source>
</evidence>